<feature type="domain" description="Autotransporter" evidence="2">
    <location>
        <begin position="63"/>
        <end position="335"/>
    </location>
</feature>
<dbReference type="Proteomes" id="UP000528964">
    <property type="component" value="Unassembled WGS sequence"/>
</dbReference>
<organism evidence="3 4">
    <name type="scientific">Hansschlegelia beijingensis</name>
    <dbReference type="NCBI Taxonomy" id="1133344"/>
    <lineage>
        <taxon>Bacteria</taxon>
        <taxon>Pseudomonadati</taxon>
        <taxon>Pseudomonadota</taxon>
        <taxon>Alphaproteobacteria</taxon>
        <taxon>Hyphomicrobiales</taxon>
        <taxon>Methylopilaceae</taxon>
        <taxon>Hansschlegelia</taxon>
    </lineage>
</organism>
<dbReference type="PROSITE" id="PS51208">
    <property type="entry name" value="AUTOTRANSPORTER"/>
    <property type="match status" value="1"/>
</dbReference>
<keyword evidence="4" id="KW-1185">Reference proteome</keyword>
<evidence type="ECO:0000313" key="4">
    <source>
        <dbReference type="Proteomes" id="UP000528964"/>
    </source>
</evidence>
<dbReference type="AlphaFoldDB" id="A0A7W6GEB9"/>
<reference evidence="3 4" key="1">
    <citation type="submission" date="2020-08" db="EMBL/GenBank/DDBJ databases">
        <title>Genomic Encyclopedia of Type Strains, Phase IV (KMG-IV): sequencing the most valuable type-strain genomes for metagenomic binning, comparative biology and taxonomic classification.</title>
        <authorList>
            <person name="Goeker M."/>
        </authorList>
    </citation>
    <scope>NUCLEOTIDE SEQUENCE [LARGE SCALE GENOMIC DNA]</scope>
    <source>
        <strain evidence="3 4">DSM 25481</strain>
    </source>
</reference>
<dbReference type="InterPro" id="IPR005546">
    <property type="entry name" value="Autotransporte_beta"/>
</dbReference>
<dbReference type="SMART" id="SM00869">
    <property type="entry name" value="Autotransporter"/>
    <property type="match status" value="1"/>
</dbReference>
<dbReference type="EMBL" id="JACIDR010000001">
    <property type="protein sequence ID" value="MBB3971883.1"/>
    <property type="molecule type" value="Genomic_DNA"/>
</dbReference>
<evidence type="ECO:0000313" key="3">
    <source>
        <dbReference type="EMBL" id="MBB3971883.1"/>
    </source>
</evidence>
<sequence>MDLLKSRAGLALGMAALACASAARADDLRSAQALAESGAFLAHAETDAAFARLDAARPDDKQPIPKASVYWENGSASFGQAERDGRLGSGGSTSVMRLGVDRDIGSGTIVGAAASAGFGDVNSGDLSAKTFAQNADIYGRLNRGPVFVKMLFGGSVFDFWSVDRGPEDGRSRASAFGYGFRAGSQIGATLTFDRIRITPTVGLAAYSSTSTAYRERGGENPRSFASRSARAAIGSFRLTGARKVGLAPGHELALEAFIGAEEVLAFKAGALSSTDASGARARLASVGSPNGRGVVGGVGAGTDLAPGVNLSVNYDYGRRDDLATHSSRARLGVHF</sequence>
<gene>
    <name evidence="3" type="ORF">GGR24_000516</name>
</gene>
<dbReference type="RefSeq" id="WP_183393726.1">
    <property type="nucleotide sequence ID" value="NZ_JACIDR010000001.1"/>
</dbReference>
<name>A0A7W6GEB9_9HYPH</name>
<accession>A0A7W6GEB9</accession>
<dbReference type="Gene3D" id="2.40.128.130">
    <property type="entry name" value="Autotransporter beta-domain"/>
    <property type="match status" value="1"/>
</dbReference>
<evidence type="ECO:0000259" key="2">
    <source>
        <dbReference type="PROSITE" id="PS51208"/>
    </source>
</evidence>
<feature type="signal peptide" evidence="1">
    <location>
        <begin position="1"/>
        <end position="25"/>
    </location>
</feature>
<comment type="caution">
    <text evidence="3">The sequence shown here is derived from an EMBL/GenBank/DDBJ whole genome shotgun (WGS) entry which is preliminary data.</text>
</comment>
<dbReference type="SUPFAM" id="SSF103515">
    <property type="entry name" value="Autotransporter"/>
    <property type="match status" value="1"/>
</dbReference>
<feature type="chain" id="PRO_5031556302" description="Autotransporter domain-containing protein" evidence="1">
    <location>
        <begin position="26"/>
        <end position="335"/>
    </location>
</feature>
<keyword evidence="1" id="KW-0732">Signal</keyword>
<dbReference type="PROSITE" id="PS51257">
    <property type="entry name" value="PROKAR_LIPOPROTEIN"/>
    <property type="match status" value="1"/>
</dbReference>
<dbReference type="InterPro" id="IPR036709">
    <property type="entry name" value="Autotransporte_beta_dom_sf"/>
</dbReference>
<proteinExistence type="predicted"/>
<evidence type="ECO:0000256" key="1">
    <source>
        <dbReference type="SAM" id="SignalP"/>
    </source>
</evidence>
<protein>
    <recommendedName>
        <fullName evidence="2">Autotransporter domain-containing protein</fullName>
    </recommendedName>
</protein>
<dbReference type="Pfam" id="PF03797">
    <property type="entry name" value="Autotransporter"/>
    <property type="match status" value="1"/>
</dbReference>